<accession>A0A0C3CAW9</accession>
<organism evidence="2 3">
    <name type="scientific">Oidiodendron maius (strain Zn)</name>
    <dbReference type="NCBI Taxonomy" id="913774"/>
    <lineage>
        <taxon>Eukaryota</taxon>
        <taxon>Fungi</taxon>
        <taxon>Dikarya</taxon>
        <taxon>Ascomycota</taxon>
        <taxon>Pezizomycotina</taxon>
        <taxon>Leotiomycetes</taxon>
        <taxon>Leotiomycetes incertae sedis</taxon>
        <taxon>Myxotrichaceae</taxon>
        <taxon>Oidiodendron</taxon>
    </lineage>
</organism>
<dbReference type="OrthoDB" id="3561291at2759"/>
<dbReference type="InParanoid" id="A0A0C3CAW9"/>
<feature type="compositionally biased region" description="Polar residues" evidence="1">
    <location>
        <begin position="563"/>
        <end position="580"/>
    </location>
</feature>
<evidence type="ECO:0000256" key="1">
    <source>
        <dbReference type="SAM" id="MobiDB-lite"/>
    </source>
</evidence>
<sequence length="616" mass="68599">MEHYNSTCACQATSSESATIQDHHLTKARLTEQPQSNIYRPSSFGFQATGTPCHFSWPVSSGCAVSYNFVTEPDVCQLQQCVDTDERGLRSSLHRSPTLHAPYDVPSVPTIPDFHFVPDIRPPIDSSEWAILLGNQTLDTGLYPSASAALRLPAADQVIEQLQNQIAGMSGIAQLDRTRCYECSFAHAKKCLGQPDRPCHRCSRLFLAAFAMKTSRPGTNFVIFSNMCSILKRVASLRDEVSFLIRVQTEVALEEILGENIVISVDSGLAISATPTSKISVVIKHLATTDHHIQSSNAFAPALATRHLDSFIDVEALISNVDELTTGEKSLITSAIRCCNYLGVLFNWDANTISFQQGHQNRTSMSQAKNLVLEVMYSISHRIGELMQGLWDEIRVYPVGLNPWHDPATVSCVLWILYSSLASFRQLRWKQRKLKCLDEFLTMLHTEAKEAMTSLEHYRRIMAFGRCGTTSQYQKAFKDLINIQKNRKPTFCFTYEGHETGFRLIQAPDHLPTYTYTDILLAPIPGDSGHSYEPERSVQLYSAPTKPFIATTLTRKRKPSPASPSNCTPSHPESDSHTPASAAFSQQAFTDLASLSATSEQETIPYWTDLSELFGI</sequence>
<keyword evidence="3" id="KW-1185">Reference proteome</keyword>
<feature type="region of interest" description="Disordered" evidence="1">
    <location>
        <begin position="554"/>
        <end position="580"/>
    </location>
</feature>
<gene>
    <name evidence="2" type="ORF">OIDMADRAFT_183510</name>
</gene>
<dbReference type="HOGENOM" id="CLU_443505_0_0_1"/>
<reference evidence="2 3" key="1">
    <citation type="submission" date="2014-04" db="EMBL/GenBank/DDBJ databases">
        <authorList>
            <consortium name="DOE Joint Genome Institute"/>
            <person name="Kuo A."/>
            <person name="Martino E."/>
            <person name="Perotto S."/>
            <person name="Kohler A."/>
            <person name="Nagy L.G."/>
            <person name="Floudas D."/>
            <person name="Copeland A."/>
            <person name="Barry K.W."/>
            <person name="Cichocki N."/>
            <person name="Veneault-Fourrey C."/>
            <person name="LaButti K."/>
            <person name="Lindquist E.A."/>
            <person name="Lipzen A."/>
            <person name="Lundell T."/>
            <person name="Morin E."/>
            <person name="Murat C."/>
            <person name="Sun H."/>
            <person name="Tunlid A."/>
            <person name="Henrissat B."/>
            <person name="Grigoriev I.V."/>
            <person name="Hibbett D.S."/>
            <person name="Martin F."/>
            <person name="Nordberg H.P."/>
            <person name="Cantor M.N."/>
            <person name="Hua S.X."/>
        </authorList>
    </citation>
    <scope>NUCLEOTIDE SEQUENCE [LARGE SCALE GENOMIC DNA]</scope>
    <source>
        <strain evidence="2 3">Zn</strain>
    </source>
</reference>
<evidence type="ECO:0000313" key="2">
    <source>
        <dbReference type="EMBL" id="KIM96068.1"/>
    </source>
</evidence>
<protein>
    <submittedName>
        <fullName evidence="2">Uncharacterized protein</fullName>
    </submittedName>
</protein>
<dbReference type="AlphaFoldDB" id="A0A0C3CAW9"/>
<evidence type="ECO:0000313" key="3">
    <source>
        <dbReference type="Proteomes" id="UP000054321"/>
    </source>
</evidence>
<name>A0A0C3CAW9_OIDMZ</name>
<proteinExistence type="predicted"/>
<dbReference type="EMBL" id="KN832885">
    <property type="protein sequence ID" value="KIM96068.1"/>
    <property type="molecule type" value="Genomic_DNA"/>
</dbReference>
<reference evidence="3" key="2">
    <citation type="submission" date="2015-01" db="EMBL/GenBank/DDBJ databases">
        <title>Evolutionary Origins and Diversification of the Mycorrhizal Mutualists.</title>
        <authorList>
            <consortium name="DOE Joint Genome Institute"/>
            <consortium name="Mycorrhizal Genomics Consortium"/>
            <person name="Kohler A."/>
            <person name="Kuo A."/>
            <person name="Nagy L.G."/>
            <person name="Floudas D."/>
            <person name="Copeland A."/>
            <person name="Barry K.W."/>
            <person name="Cichocki N."/>
            <person name="Veneault-Fourrey C."/>
            <person name="LaButti K."/>
            <person name="Lindquist E.A."/>
            <person name="Lipzen A."/>
            <person name="Lundell T."/>
            <person name="Morin E."/>
            <person name="Murat C."/>
            <person name="Riley R."/>
            <person name="Ohm R."/>
            <person name="Sun H."/>
            <person name="Tunlid A."/>
            <person name="Henrissat B."/>
            <person name="Grigoriev I.V."/>
            <person name="Hibbett D.S."/>
            <person name="Martin F."/>
        </authorList>
    </citation>
    <scope>NUCLEOTIDE SEQUENCE [LARGE SCALE GENOMIC DNA]</scope>
    <source>
        <strain evidence="3">Zn</strain>
    </source>
</reference>
<dbReference type="Proteomes" id="UP000054321">
    <property type="component" value="Unassembled WGS sequence"/>
</dbReference>